<dbReference type="STRING" id="1349421.OI18_01515"/>
<evidence type="ECO:0000313" key="1">
    <source>
        <dbReference type="EMBL" id="KIC96442.1"/>
    </source>
</evidence>
<dbReference type="AlphaFoldDB" id="A0A0C1L8G9"/>
<protein>
    <recommendedName>
        <fullName evidence="3">DUF4136 domain-containing protein</fullName>
    </recommendedName>
</protein>
<accession>A0A0C1L8G9</accession>
<dbReference type="PROSITE" id="PS51257">
    <property type="entry name" value="PROKAR_LIPOPROTEIN"/>
    <property type="match status" value="1"/>
</dbReference>
<comment type="caution">
    <text evidence="1">The sequence shown here is derived from an EMBL/GenBank/DDBJ whole genome shotgun (WGS) entry which is preliminary data.</text>
</comment>
<name>A0A0C1L8G9_9BACT</name>
<reference evidence="1 2" key="1">
    <citation type="submission" date="2014-11" db="EMBL/GenBank/DDBJ databases">
        <title>Genome sequence of Flavihumibacter solisilvae 3-3.</title>
        <authorList>
            <person name="Zhou G."/>
            <person name="Li M."/>
            <person name="Wang G."/>
        </authorList>
    </citation>
    <scope>NUCLEOTIDE SEQUENCE [LARGE SCALE GENOMIC DNA]</scope>
    <source>
        <strain evidence="1 2">3-3</strain>
    </source>
</reference>
<organism evidence="1 2">
    <name type="scientific">Flavihumibacter solisilvae</name>
    <dbReference type="NCBI Taxonomy" id="1349421"/>
    <lineage>
        <taxon>Bacteria</taxon>
        <taxon>Pseudomonadati</taxon>
        <taxon>Bacteroidota</taxon>
        <taxon>Chitinophagia</taxon>
        <taxon>Chitinophagales</taxon>
        <taxon>Chitinophagaceae</taxon>
        <taxon>Flavihumibacter</taxon>
    </lineage>
</organism>
<dbReference type="Proteomes" id="UP000031408">
    <property type="component" value="Unassembled WGS sequence"/>
</dbReference>
<dbReference type="RefSeq" id="WP_039136397.1">
    <property type="nucleotide sequence ID" value="NZ_JSVC01000001.1"/>
</dbReference>
<proteinExistence type="predicted"/>
<evidence type="ECO:0008006" key="3">
    <source>
        <dbReference type="Google" id="ProtNLM"/>
    </source>
</evidence>
<evidence type="ECO:0000313" key="2">
    <source>
        <dbReference type="Proteomes" id="UP000031408"/>
    </source>
</evidence>
<dbReference type="EMBL" id="JSVC01000001">
    <property type="protein sequence ID" value="KIC96442.1"/>
    <property type="molecule type" value="Genomic_DNA"/>
</dbReference>
<sequence length="202" mass="22812">MKKNFFPILLLLVFAACGPSTKIEKSWRDPAATLKPGDWKKVLTVGLLKDEATRRMVEDQLVARLKGAGVASYQYFTDKEITEDKAQALKDKLKADGFDGAIIMRLVQVEKETNYVPGSSSFPTYYGGFGPYYYNSWNSFYSPGYYTTDKIYHVETNVYSIAQDKLLWSGITSTTNPSKTDKMFNEVAEVVAAKMRKEGFLQ</sequence>
<keyword evidence="2" id="KW-1185">Reference proteome</keyword>
<gene>
    <name evidence="1" type="ORF">OI18_01515</name>
</gene>
<dbReference type="OrthoDB" id="5432319at2"/>